<dbReference type="InterPro" id="IPR027417">
    <property type="entry name" value="P-loop_NTPase"/>
</dbReference>
<dbReference type="SUPFAM" id="SSF52540">
    <property type="entry name" value="P-loop containing nucleoside triphosphate hydrolases"/>
    <property type="match status" value="1"/>
</dbReference>
<dbReference type="Pfam" id="PF00004">
    <property type="entry name" value="AAA"/>
    <property type="match status" value="1"/>
</dbReference>
<dbReference type="InterPro" id="IPR003959">
    <property type="entry name" value="ATPase_AAA_core"/>
</dbReference>
<dbReference type="CDD" id="cd19481">
    <property type="entry name" value="RecA-like_protease"/>
    <property type="match status" value="1"/>
</dbReference>
<keyword evidence="3" id="KW-0067">ATP-binding</keyword>
<comment type="caution">
    <text evidence="5">The sequence shown here is derived from an EMBL/GenBank/DDBJ whole genome shotgun (WGS) entry which is preliminary data.</text>
</comment>
<dbReference type="EMBL" id="AUXZ01000130">
    <property type="protein sequence ID" value="KZN45257.1"/>
    <property type="molecule type" value="Genomic_DNA"/>
</dbReference>
<feature type="domain" description="AAA+ ATPase" evidence="4">
    <location>
        <begin position="424"/>
        <end position="556"/>
    </location>
</feature>
<protein>
    <recommendedName>
        <fullName evidence="4">AAA+ ATPase domain-containing protein</fullName>
    </recommendedName>
</protein>
<reference evidence="5 6" key="1">
    <citation type="submission" date="2013-07" db="EMBL/GenBank/DDBJ databases">
        <title>Comparative Genomic and Metabolomic Analysis of Twelve Strains of Pseudoalteromonas luteoviolacea.</title>
        <authorList>
            <person name="Vynne N.G."/>
            <person name="Mansson M."/>
            <person name="Gram L."/>
        </authorList>
    </citation>
    <scope>NUCLEOTIDE SEQUENCE [LARGE SCALE GENOMIC DNA]</scope>
    <source>
        <strain evidence="5 6">H33</strain>
    </source>
</reference>
<dbReference type="Proteomes" id="UP000076503">
    <property type="component" value="Unassembled WGS sequence"/>
</dbReference>
<evidence type="ECO:0000313" key="6">
    <source>
        <dbReference type="Proteomes" id="UP000076503"/>
    </source>
</evidence>
<gene>
    <name evidence="5" type="ORF">N476_04400</name>
</gene>
<accession>A0A167ADF1</accession>
<evidence type="ECO:0000313" key="5">
    <source>
        <dbReference type="EMBL" id="KZN45257.1"/>
    </source>
</evidence>
<dbReference type="GO" id="GO:0016887">
    <property type="term" value="F:ATP hydrolysis activity"/>
    <property type="evidence" value="ECO:0007669"/>
    <property type="project" value="InterPro"/>
</dbReference>
<evidence type="ECO:0000259" key="4">
    <source>
        <dbReference type="SMART" id="SM00382"/>
    </source>
</evidence>
<dbReference type="OrthoDB" id="9809379at2"/>
<keyword evidence="2" id="KW-0547">Nucleotide-binding</keyword>
<evidence type="ECO:0000256" key="2">
    <source>
        <dbReference type="ARBA" id="ARBA00022741"/>
    </source>
</evidence>
<dbReference type="InterPro" id="IPR050221">
    <property type="entry name" value="26S_Proteasome_ATPase"/>
</dbReference>
<comment type="similarity">
    <text evidence="1">Belongs to the AAA ATPase family.</text>
</comment>
<dbReference type="PATRIC" id="fig|1365251.3.peg.4845"/>
<dbReference type="InterPro" id="IPR003593">
    <property type="entry name" value="AAA+_ATPase"/>
</dbReference>
<dbReference type="Gene3D" id="3.40.50.300">
    <property type="entry name" value="P-loop containing nucleotide triphosphate hydrolases"/>
    <property type="match status" value="1"/>
</dbReference>
<proteinExistence type="inferred from homology"/>
<dbReference type="RefSeq" id="WP_063363982.1">
    <property type="nucleotide sequence ID" value="NZ_AUXZ01000130.1"/>
</dbReference>
<sequence>MLAPDQVTSQQFELEKQLARCFFQIGAALSQDEENIQLLMSHFDDALEQLICAAKFKFVAQVFSLKKYEMRLIALVYIQELEPDILTPFIGLSWYENGPTLSLDKLLYLSQLGNKRALLFNGSLRMKVFEWQLLQYGPSQSLTERVSIHSGLLHYLLTGSLSLKEEHVVAFDSCASQDTIFRFCMDEMEDDLSSNQIFQIDTYNTDIARWYSQQLAFHEHALFGFFHDERLQKMDYTSFICSLVDVILSAAGKHIFLFADDLNCVSPLIFEKLDQLDLGAAKVSFVSPLANQPKEAQAFCKRIKFKKPSAKSLEDTWQMLSPAPNKAEAASITSRYPVSIHRMSVLASTAKQNMQSESNFWDMLQSLCLRELSKGPEELAKLAEPRFKISDMVLSPQVSLQLGELVGRIDKKADLQSQLSRFMPGCKALFWGKPGTGKSMAAEAIAGELQLPLYIVNLANIASKWIGETEKHLEKLFDQAQDHNAVLMFDEADAIFAKRSTVESSQDKNANTGVSYLLQKIEHYSGLLLLSTNLKSNLDDAFLRRFHNVIEFTLPTPEHREQLWRRALSKNGNDVLMNSITSLAQRFELSAAQIFNITESALLQRLMIDHRDIDPESLANALKRELSKQHEGFMAQHEIKAWLQGN</sequence>
<dbReference type="AlphaFoldDB" id="A0A167ADF1"/>
<organism evidence="5 6">
    <name type="scientific">Pseudoalteromonas luteoviolacea H33</name>
    <dbReference type="NCBI Taxonomy" id="1365251"/>
    <lineage>
        <taxon>Bacteria</taxon>
        <taxon>Pseudomonadati</taxon>
        <taxon>Pseudomonadota</taxon>
        <taxon>Gammaproteobacteria</taxon>
        <taxon>Alteromonadales</taxon>
        <taxon>Pseudoalteromonadaceae</taxon>
        <taxon>Pseudoalteromonas</taxon>
    </lineage>
</organism>
<dbReference type="GO" id="GO:0005524">
    <property type="term" value="F:ATP binding"/>
    <property type="evidence" value="ECO:0007669"/>
    <property type="project" value="UniProtKB-KW"/>
</dbReference>
<dbReference type="SMART" id="SM00382">
    <property type="entry name" value="AAA"/>
    <property type="match status" value="1"/>
</dbReference>
<evidence type="ECO:0000256" key="3">
    <source>
        <dbReference type="ARBA" id="ARBA00022840"/>
    </source>
</evidence>
<name>A0A167ADF1_9GAMM</name>
<dbReference type="PANTHER" id="PTHR23073">
    <property type="entry name" value="26S PROTEASOME REGULATORY SUBUNIT"/>
    <property type="match status" value="1"/>
</dbReference>
<evidence type="ECO:0000256" key="1">
    <source>
        <dbReference type="ARBA" id="ARBA00006914"/>
    </source>
</evidence>